<organism evidence="2">
    <name type="scientific">Rhizophora mucronata</name>
    <name type="common">Asiatic mangrove</name>
    <dbReference type="NCBI Taxonomy" id="61149"/>
    <lineage>
        <taxon>Eukaryota</taxon>
        <taxon>Viridiplantae</taxon>
        <taxon>Streptophyta</taxon>
        <taxon>Embryophyta</taxon>
        <taxon>Tracheophyta</taxon>
        <taxon>Spermatophyta</taxon>
        <taxon>Magnoliopsida</taxon>
        <taxon>eudicotyledons</taxon>
        <taxon>Gunneridae</taxon>
        <taxon>Pentapetalae</taxon>
        <taxon>rosids</taxon>
        <taxon>fabids</taxon>
        <taxon>Malpighiales</taxon>
        <taxon>Rhizophoraceae</taxon>
        <taxon>Rhizophora</taxon>
    </lineage>
</organism>
<evidence type="ECO:0000256" key="1">
    <source>
        <dbReference type="SAM" id="Phobius"/>
    </source>
</evidence>
<dbReference type="EMBL" id="GGEC01039185">
    <property type="protein sequence ID" value="MBX19669.1"/>
    <property type="molecule type" value="Transcribed_RNA"/>
</dbReference>
<feature type="transmembrane region" description="Helical" evidence="1">
    <location>
        <begin position="21"/>
        <end position="43"/>
    </location>
</feature>
<reference evidence="2" key="1">
    <citation type="submission" date="2018-02" db="EMBL/GenBank/DDBJ databases">
        <title>Rhizophora mucronata_Transcriptome.</title>
        <authorList>
            <person name="Meera S.P."/>
            <person name="Sreeshan A."/>
            <person name="Augustine A."/>
        </authorList>
    </citation>
    <scope>NUCLEOTIDE SEQUENCE</scope>
    <source>
        <tissue evidence="2">Leaf</tissue>
    </source>
</reference>
<keyword evidence="2" id="KW-0560">Oxidoreductase</keyword>
<protein>
    <submittedName>
        <fullName evidence="2">L-ascorbate peroxidase cytosolic-like</fullName>
    </submittedName>
</protein>
<proteinExistence type="predicted"/>
<accession>A0A2P2LNY9</accession>
<keyword evidence="1" id="KW-0812">Transmembrane</keyword>
<keyword evidence="1" id="KW-1133">Transmembrane helix</keyword>
<evidence type="ECO:0000313" key="2">
    <source>
        <dbReference type="EMBL" id="MBX19669.1"/>
    </source>
</evidence>
<sequence>MRENERECESYARRSMIGAQFFSLINPLSFLLAFAMAALYSSLTVG</sequence>
<keyword evidence="2" id="KW-0575">Peroxidase</keyword>
<keyword evidence="1" id="KW-0472">Membrane</keyword>
<name>A0A2P2LNY9_RHIMU</name>
<dbReference type="AlphaFoldDB" id="A0A2P2LNY9"/>
<dbReference type="GO" id="GO:0004601">
    <property type="term" value="F:peroxidase activity"/>
    <property type="evidence" value="ECO:0007669"/>
    <property type="project" value="UniProtKB-KW"/>
</dbReference>